<dbReference type="InterPro" id="IPR003439">
    <property type="entry name" value="ABC_transporter-like_ATP-bd"/>
</dbReference>
<feature type="domain" description="ABC transporter" evidence="4">
    <location>
        <begin position="2"/>
        <end position="234"/>
    </location>
</feature>
<evidence type="ECO:0000256" key="3">
    <source>
        <dbReference type="ARBA" id="ARBA00022840"/>
    </source>
</evidence>
<keyword evidence="3" id="KW-0067">ATP-binding</keyword>
<dbReference type="PROSITE" id="PS50893">
    <property type="entry name" value="ABC_TRANSPORTER_2"/>
    <property type="match status" value="1"/>
</dbReference>
<sequence>MMLEVKINKAFGNFNLNVDFRVDKGIIGILGPSGCGKSLTLQAIAGLLKPDKGKISIGGRALFDTENNINVPTRKRKVGYVFQNYALFPHLTVLENVNFGLEHLSKQEKKEKVAAIINTVQLQGLENRFPIQLSGGQQQRVALARTLVTEPEILLLDEPFSALDQHVKKRLELELLEIIKQNFTGVVLFVTHNIEEAYRLCDYICLYDKGTNIQFGEKSEVLQRPISKAGAQIVGCENIFEIDQVGKSSIAVNGLNLQVNSVIQTKKNYVGIHSHDAIFTSNKYEDNTYQYKLNSIVKSIDRSIVSVSINELDFKVNVPKSQVNKVLNENSYLYLPPDKLFLMN</sequence>
<name>A0A1S2LSL5_9BACI</name>
<dbReference type="GO" id="GO:0005524">
    <property type="term" value="F:ATP binding"/>
    <property type="evidence" value="ECO:0007669"/>
    <property type="project" value="UniProtKB-KW"/>
</dbReference>
<dbReference type="InterPro" id="IPR003593">
    <property type="entry name" value="AAA+_ATPase"/>
</dbReference>
<dbReference type="SUPFAM" id="SSF52540">
    <property type="entry name" value="P-loop containing nucleoside triphosphate hydrolases"/>
    <property type="match status" value="1"/>
</dbReference>
<dbReference type="Gene3D" id="3.40.50.300">
    <property type="entry name" value="P-loop containing nucleotide triphosphate hydrolases"/>
    <property type="match status" value="1"/>
</dbReference>
<keyword evidence="1" id="KW-0813">Transport</keyword>
<evidence type="ECO:0000259" key="4">
    <source>
        <dbReference type="PROSITE" id="PS50893"/>
    </source>
</evidence>
<evidence type="ECO:0000256" key="1">
    <source>
        <dbReference type="ARBA" id="ARBA00022448"/>
    </source>
</evidence>
<comment type="caution">
    <text evidence="5">The sequence shown here is derived from an EMBL/GenBank/DDBJ whole genome shotgun (WGS) entry which is preliminary data.</text>
</comment>
<proteinExistence type="predicted"/>
<keyword evidence="6" id="KW-1185">Reference proteome</keyword>
<dbReference type="PANTHER" id="PTHR42781:SF4">
    <property type="entry name" value="SPERMIDINE_PUTRESCINE IMPORT ATP-BINDING PROTEIN POTA"/>
    <property type="match status" value="1"/>
</dbReference>
<dbReference type="RefSeq" id="WP_071308867.1">
    <property type="nucleotide sequence ID" value="NZ_MLQR01000014.1"/>
</dbReference>
<dbReference type="SMART" id="SM00382">
    <property type="entry name" value="AAA"/>
    <property type="match status" value="1"/>
</dbReference>
<dbReference type="EMBL" id="MLQR01000014">
    <property type="protein sequence ID" value="OIJ15123.1"/>
    <property type="molecule type" value="Genomic_DNA"/>
</dbReference>
<dbReference type="AlphaFoldDB" id="A0A1S2LSL5"/>
<dbReference type="Proteomes" id="UP000179524">
    <property type="component" value="Unassembled WGS sequence"/>
</dbReference>
<evidence type="ECO:0000256" key="2">
    <source>
        <dbReference type="ARBA" id="ARBA00022741"/>
    </source>
</evidence>
<evidence type="ECO:0000313" key="5">
    <source>
        <dbReference type="EMBL" id="OIJ15123.1"/>
    </source>
</evidence>
<dbReference type="GO" id="GO:0016887">
    <property type="term" value="F:ATP hydrolysis activity"/>
    <property type="evidence" value="ECO:0007669"/>
    <property type="project" value="InterPro"/>
</dbReference>
<reference evidence="5 6" key="1">
    <citation type="submission" date="2016-10" db="EMBL/GenBank/DDBJ databases">
        <title>Draft genome sequences of four alkaliphilic bacteria belonging to the Anaerobacillus genus.</title>
        <authorList>
            <person name="Bassil N.M."/>
            <person name="Lloyd J.R."/>
        </authorList>
    </citation>
    <scope>NUCLEOTIDE SEQUENCE [LARGE SCALE GENOMIC DNA]</scope>
    <source>
        <strain evidence="5 6">DSM 18345</strain>
    </source>
</reference>
<evidence type="ECO:0000313" key="6">
    <source>
        <dbReference type="Proteomes" id="UP000179524"/>
    </source>
</evidence>
<accession>A0A1S2LSL5</accession>
<dbReference type="InterPro" id="IPR027417">
    <property type="entry name" value="P-loop_NTPase"/>
</dbReference>
<gene>
    <name evidence="5" type="ORF">BKP37_06805</name>
</gene>
<dbReference type="PROSITE" id="PS00211">
    <property type="entry name" value="ABC_TRANSPORTER_1"/>
    <property type="match status" value="1"/>
</dbReference>
<organism evidence="5 6">
    <name type="scientific">Anaerobacillus alkalilacustris</name>
    <dbReference type="NCBI Taxonomy" id="393763"/>
    <lineage>
        <taxon>Bacteria</taxon>
        <taxon>Bacillati</taxon>
        <taxon>Bacillota</taxon>
        <taxon>Bacilli</taxon>
        <taxon>Bacillales</taxon>
        <taxon>Bacillaceae</taxon>
        <taxon>Anaerobacillus</taxon>
    </lineage>
</organism>
<dbReference type="InterPro" id="IPR017871">
    <property type="entry name" value="ABC_transporter-like_CS"/>
</dbReference>
<dbReference type="InterPro" id="IPR050093">
    <property type="entry name" value="ABC_SmlMolc_Importer"/>
</dbReference>
<protein>
    <recommendedName>
        <fullName evidence="4">ABC transporter domain-containing protein</fullName>
    </recommendedName>
</protein>
<dbReference type="Pfam" id="PF00005">
    <property type="entry name" value="ABC_tran"/>
    <property type="match status" value="1"/>
</dbReference>
<dbReference type="PANTHER" id="PTHR42781">
    <property type="entry name" value="SPERMIDINE/PUTRESCINE IMPORT ATP-BINDING PROTEIN POTA"/>
    <property type="match status" value="1"/>
</dbReference>
<keyword evidence="2" id="KW-0547">Nucleotide-binding</keyword>